<keyword evidence="1" id="KW-1133">Transmembrane helix</keyword>
<dbReference type="Proteomes" id="UP000189229">
    <property type="component" value="Unassembled WGS sequence"/>
</dbReference>
<feature type="transmembrane region" description="Helical" evidence="1">
    <location>
        <begin position="27"/>
        <end position="48"/>
    </location>
</feature>
<comment type="caution">
    <text evidence="2">The sequence shown here is derived from an EMBL/GenBank/DDBJ whole genome shotgun (WGS) entry which is preliminary data.</text>
</comment>
<accession>A0A1V3WVA0</accession>
<evidence type="ECO:0000313" key="2">
    <source>
        <dbReference type="EMBL" id="OOK70658.1"/>
    </source>
</evidence>
<reference evidence="2 3" key="1">
    <citation type="submission" date="2017-02" db="EMBL/GenBank/DDBJ databases">
        <title>Complete genome sequences of Mycobacterium kansasii strains isolated from rhesus macaques.</title>
        <authorList>
            <person name="Panda A."/>
            <person name="Nagaraj S."/>
            <person name="Zhao X."/>
            <person name="Tettelin H."/>
            <person name="Detolla L.J."/>
        </authorList>
    </citation>
    <scope>NUCLEOTIDE SEQUENCE [LARGE SCALE GENOMIC DNA]</scope>
    <source>
        <strain evidence="2 3">11-3813</strain>
    </source>
</reference>
<dbReference type="AlphaFoldDB" id="A0A1V3WVA0"/>
<dbReference type="EMBL" id="MVBM01000006">
    <property type="protein sequence ID" value="OOK70658.1"/>
    <property type="molecule type" value="Genomic_DNA"/>
</dbReference>
<gene>
    <name evidence="2" type="ORF">BZL30_6042</name>
</gene>
<keyword evidence="1" id="KW-0812">Transmembrane</keyword>
<evidence type="ECO:0000313" key="3">
    <source>
        <dbReference type="Proteomes" id="UP000189229"/>
    </source>
</evidence>
<sequence length="63" mass="6575">MAGTQPVSDTAPAPAHARRFRRHPLGVAWLIALAVIPLLMAAIGYGAFGRPTSVTARPVTCPP</sequence>
<proteinExistence type="predicted"/>
<protein>
    <submittedName>
        <fullName evidence="2">Uncharacterized protein</fullName>
    </submittedName>
</protein>
<organism evidence="2 3">
    <name type="scientific">Mycobacterium kansasii</name>
    <dbReference type="NCBI Taxonomy" id="1768"/>
    <lineage>
        <taxon>Bacteria</taxon>
        <taxon>Bacillati</taxon>
        <taxon>Actinomycetota</taxon>
        <taxon>Actinomycetes</taxon>
        <taxon>Mycobacteriales</taxon>
        <taxon>Mycobacteriaceae</taxon>
        <taxon>Mycobacterium</taxon>
    </lineage>
</organism>
<name>A0A1V3WVA0_MYCKA</name>
<evidence type="ECO:0000256" key="1">
    <source>
        <dbReference type="SAM" id="Phobius"/>
    </source>
</evidence>
<keyword evidence="1" id="KW-0472">Membrane</keyword>